<name>A0A419EN14_9BACT</name>
<feature type="domain" description="ATP-grasp" evidence="6">
    <location>
        <begin position="492"/>
        <end position="528"/>
    </location>
</feature>
<dbReference type="NCBIfam" id="TIGR02717">
    <property type="entry name" value="AcCoA-syn-alpha"/>
    <property type="match status" value="1"/>
</dbReference>
<evidence type="ECO:0000313" key="7">
    <source>
        <dbReference type="EMBL" id="RJP64127.1"/>
    </source>
</evidence>
<evidence type="ECO:0000256" key="3">
    <source>
        <dbReference type="ARBA" id="ARBA00022840"/>
    </source>
</evidence>
<dbReference type="AlphaFoldDB" id="A0A419EN14"/>
<evidence type="ECO:0000256" key="4">
    <source>
        <dbReference type="ARBA" id="ARBA00060888"/>
    </source>
</evidence>
<dbReference type="SUPFAM" id="SSF56059">
    <property type="entry name" value="Glutathione synthetase ATP-binding domain-like"/>
    <property type="match status" value="1"/>
</dbReference>
<dbReference type="SMART" id="SM00881">
    <property type="entry name" value="CoA_binding"/>
    <property type="match status" value="1"/>
</dbReference>
<dbReference type="PANTHER" id="PTHR43334">
    <property type="entry name" value="ACETATE--COA LIGASE [ADP-FORMING]"/>
    <property type="match status" value="1"/>
</dbReference>
<dbReference type="Gene3D" id="3.30.470.20">
    <property type="entry name" value="ATP-grasp fold, B domain"/>
    <property type="match status" value="1"/>
</dbReference>
<evidence type="ECO:0000259" key="6">
    <source>
        <dbReference type="PROSITE" id="PS50975"/>
    </source>
</evidence>
<dbReference type="Gene3D" id="3.40.50.261">
    <property type="entry name" value="Succinyl-CoA synthetase domains"/>
    <property type="match status" value="2"/>
</dbReference>
<dbReference type="Gene3D" id="3.40.50.720">
    <property type="entry name" value="NAD(P)-binding Rossmann-like Domain"/>
    <property type="match status" value="1"/>
</dbReference>
<dbReference type="PANTHER" id="PTHR43334:SF1">
    <property type="entry name" value="3-HYDROXYPROPIONATE--COA LIGASE [ADP-FORMING]"/>
    <property type="match status" value="1"/>
</dbReference>
<sequence length="706" mass="75917">MTEKAGLGKLFSPKSVAVVGASREKGKVGHTVLRNLINHGFSGKIYPVNPQAKSILGKKCFPSLLEIPGEVDLAVFAIPAEAVVATFEQCGGKNIPASIIISAGFKESGRKGASLEAKLAQKAAEDNIRVLGPNCLGVIDTSSSVNATFAAGMPPKGNIGFFSQSGALCTAILDWAIGEGIGFSKFVSLGNKLDIDETDMLRAMGEDEHTEVILGYLEGVKDGVRFLEAAGSVTQRKPVIMLKSGGTEAGARAASSHTGSLAGSEKAFAAAFTQSGIIRAVAIEDLFEYARAFSSRRYPKGNRVAIVTNAGGPAIIASDAVERSSLRMASFEKETIESLRTSLPPSANVYNPVDLIGDAKHDRYAAALEAVLKDPNVDGVFVIFTPQAMSGPEEVARAVARCGSNGKPILPVFMGGPAVEGSAEILSKASMPNYRYPEPAISAMEAMVRYETWRARPAPEYKSFSVDKKQVQRLLEEAWASGQTEIGEYTAREIISAYGFKVPGSVIANNVSDAEFIAEKIGFPVVLKIASPDILHKSDFGGVRVGVRSREEVREVFHEMKERVKRLLPDADLWGISVQEMIQGGKEVIIGMVRDPQFGPVVMFGLGGIYVEIMKDVAFRIAPLSIDNAQEMVREIKSFPLLQGARGEKPVHIEAIVEALLRFSQLVTDFPEIYEMDINPLKVFPQGREPVALDARLALKRNEVSQ</sequence>
<dbReference type="InterPro" id="IPR016102">
    <property type="entry name" value="Succinyl-CoA_synth-like"/>
</dbReference>
<evidence type="ECO:0000256" key="1">
    <source>
        <dbReference type="ARBA" id="ARBA00022598"/>
    </source>
</evidence>
<reference evidence="7 8" key="1">
    <citation type="journal article" date="2017" name="ISME J.">
        <title>Energy and carbon metabolisms in a deep terrestrial subsurface fluid microbial community.</title>
        <authorList>
            <person name="Momper L."/>
            <person name="Jungbluth S.P."/>
            <person name="Lee M.D."/>
            <person name="Amend J.P."/>
        </authorList>
    </citation>
    <scope>NUCLEOTIDE SEQUENCE [LARGE SCALE GENOMIC DNA]</scope>
    <source>
        <strain evidence="7">SURF_17</strain>
    </source>
</reference>
<comment type="caution">
    <text evidence="7">The sequence shown here is derived from an EMBL/GenBank/DDBJ whole genome shotgun (WGS) entry which is preliminary data.</text>
</comment>
<protein>
    <submittedName>
        <fullName evidence="7">CoA-binding protein</fullName>
    </submittedName>
</protein>
<dbReference type="InterPro" id="IPR036291">
    <property type="entry name" value="NAD(P)-bd_dom_sf"/>
</dbReference>
<keyword evidence="3 5" id="KW-0067">ATP-binding</keyword>
<proteinExistence type="inferred from homology"/>
<dbReference type="GO" id="GO:0046872">
    <property type="term" value="F:metal ion binding"/>
    <property type="evidence" value="ECO:0007669"/>
    <property type="project" value="InterPro"/>
</dbReference>
<dbReference type="InterPro" id="IPR051538">
    <property type="entry name" value="Acyl-CoA_Synth/Transferase"/>
</dbReference>
<evidence type="ECO:0000256" key="5">
    <source>
        <dbReference type="PROSITE-ProRule" id="PRU00409"/>
    </source>
</evidence>
<dbReference type="Pfam" id="PF13380">
    <property type="entry name" value="CoA_binding_2"/>
    <property type="match status" value="1"/>
</dbReference>
<dbReference type="InterPro" id="IPR003781">
    <property type="entry name" value="CoA-bd"/>
</dbReference>
<keyword evidence="1" id="KW-0436">Ligase</keyword>
<accession>A0A419EN14</accession>
<dbReference type="InterPro" id="IPR013815">
    <property type="entry name" value="ATP_grasp_subdomain_1"/>
</dbReference>
<dbReference type="InterPro" id="IPR014089">
    <property type="entry name" value="AcCoA-synth-alpha"/>
</dbReference>
<dbReference type="PROSITE" id="PS50975">
    <property type="entry name" value="ATP_GRASP"/>
    <property type="match status" value="1"/>
</dbReference>
<dbReference type="GO" id="GO:0043758">
    <property type="term" value="F:acetate-CoA ligase (ADP-forming) activity"/>
    <property type="evidence" value="ECO:0007669"/>
    <property type="project" value="InterPro"/>
</dbReference>
<dbReference type="Proteomes" id="UP000285961">
    <property type="component" value="Unassembled WGS sequence"/>
</dbReference>
<comment type="similarity">
    <text evidence="4">In the N-terminal section; belongs to the acetate CoA ligase alpha subunit family.</text>
</comment>
<evidence type="ECO:0000313" key="8">
    <source>
        <dbReference type="Proteomes" id="UP000285961"/>
    </source>
</evidence>
<evidence type="ECO:0000256" key="2">
    <source>
        <dbReference type="ARBA" id="ARBA00022741"/>
    </source>
</evidence>
<dbReference type="SUPFAM" id="SSF51735">
    <property type="entry name" value="NAD(P)-binding Rossmann-fold domains"/>
    <property type="match status" value="1"/>
</dbReference>
<dbReference type="FunFam" id="3.30.1490.20:FF:000020">
    <property type="entry name" value="Protein lysine acetyltransferase"/>
    <property type="match status" value="1"/>
</dbReference>
<dbReference type="EMBL" id="QZKI01000143">
    <property type="protein sequence ID" value="RJP64127.1"/>
    <property type="molecule type" value="Genomic_DNA"/>
</dbReference>
<dbReference type="SUPFAM" id="SSF52210">
    <property type="entry name" value="Succinyl-CoA synthetase domains"/>
    <property type="match status" value="2"/>
</dbReference>
<dbReference type="InterPro" id="IPR043938">
    <property type="entry name" value="Ligase_CoA_dom"/>
</dbReference>
<dbReference type="InterPro" id="IPR011761">
    <property type="entry name" value="ATP-grasp"/>
</dbReference>
<gene>
    <name evidence="7" type="ORF">C4532_19915</name>
</gene>
<organism evidence="7 8">
    <name type="scientific">Candidatus Abyssobacteria bacterium SURF_17</name>
    <dbReference type="NCBI Taxonomy" id="2093361"/>
    <lineage>
        <taxon>Bacteria</taxon>
        <taxon>Pseudomonadati</taxon>
        <taxon>Candidatus Hydrogenedentota</taxon>
        <taxon>Candidatus Abyssobacteria</taxon>
    </lineage>
</organism>
<dbReference type="Pfam" id="PF13549">
    <property type="entry name" value="ATP-grasp_5"/>
    <property type="match status" value="1"/>
</dbReference>
<dbReference type="InterPro" id="IPR032875">
    <property type="entry name" value="Succ_CoA_lig_flav_dom"/>
</dbReference>
<keyword evidence="2 5" id="KW-0547">Nucleotide-binding</keyword>
<dbReference type="Gene3D" id="3.30.1490.20">
    <property type="entry name" value="ATP-grasp fold, A domain"/>
    <property type="match status" value="1"/>
</dbReference>
<dbReference type="Pfam" id="PF19045">
    <property type="entry name" value="Ligase_CoA_2"/>
    <property type="match status" value="1"/>
</dbReference>
<dbReference type="GO" id="GO:0005524">
    <property type="term" value="F:ATP binding"/>
    <property type="evidence" value="ECO:0007669"/>
    <property type="project" value="UniProtKB-UniRule"/>
</dbReference>
<dbReference type="Pfam" id="PF13607">
    <property type="entry name" value="Succ_CoA_lig"/>
    <property type="match status" value="1"/>
</dbReference>